<evidence type="ECO:0000256" key="2">
    <source>
        <dbReference type="PIRSR" id="PIRSR006386-1"/>
    </source>
</evidence>
<evidence type="ECO:0000259" key="3">
    <source>
        <dbReference type="Pfam" id="PF01323"/>
    </source>
</evidence>
<evidence type="ECO:0000313" key="4">
    <source>
        <dbReference type="EMBL" id="QKG70063.1"/>
    </source>
</evidence>
<name>A0A7D4B654_9SPHN</name>
<accession>A0A7D4B654</accession>
<dbReference type="Gene3D" id="3.40.30.10">
    <property type="entry name" value="Glutaredoxin"/>
    <property type="match status" value="1"/>
</dbReference>
<sequence length="198" mass="22358">MREVEFFYDMRSPYAYFAWHRRRLLEDAGIRILFKPISIDVLLNLQAGREPWAEYIDPLAPPKRQHLLADIPRMAAYWKIPITGPRGFKPRSKRAMCVATRLFLDGVDQREFVDAAFKALWIDSQDIDDEAVLGNITSSLSLHLPSDGVEQAALAELTALTEASYQEGVFGVPSFRHGGKVYFGADRMDVLAAELAGR</sequence>
<dbReference type="SUPFAM" id="SSF52833">
    <property type="entry name" value="Thioredoxin-like"/>
    <property type="match status" value="1"/>
</dbReference>
<dbReference type="PIRSF" id="PIRSF006386">
    <property type="entry name" value="HCCAis_GSTk"/>
    <property type="match status" value="1"/>
</dbReference>
<dbReference type="AlphaFoldDB" id="A0A7D4B654"/>
<dbReference type="GO" id="GO:0004364">
    <property type="term" value="F:glutathione transferase activity"/>
    <property type="evidence" value="ECO:0007669"/>
    <property type="project" value="TreeGrafter"/>
</dbReference>
<dbReference type="RefSeq" id="WP_173211949.1">
    <property type="nucleotide sequence ID" value="NZ_CP053921.1"/>
</dbReference>
<dbReference type="InterPro" id="IPR051924">
    <property type="entry name" value="GST_Kappa/NadH"/>
</dbReference>
<dbReference type="InterPro" id="IPR001853">
    <property type="entry name" value="DSBA-like_thioredoxin_dom"/>
</dbReference>
<dbReference type="GO" id="GO:0018845">
    <property type="term" value="F:2-hydroxychromene-2-carboxylate isomerase activity"/>
    <property type="evidence" value="ECO:0007669"/>
    <property type="project" value="UniProtKB-UniRule"/>
</dbReference>
<comment type="catalytic activity">
    <reaction evidence="1">
        <text>2-hydroxychromene-2-carboxylate = (3E)-4-(2-hydroxyphenyl)-2-oxobut-3-enoate</text>
        <dbReference type="Rhea" id="RHEA:27401"/>
        <dbReference type="ChEBI" id="CHEBI:59350"/>
        <dbReference type="ChEBI" id="CHEBI:59353"/>
        <dbReference type="EC" id="5.99.1.4"/>
    </reaction>
</comment>
<dbReference type="PANTHER" id="PTHR42943:SF4">
    <property type="entry name" value="C2H2-TYPE DOMAIN-CONTAINING PROTEIN"/>
    <property type="match status" value="1"/>
</dbReference>
<keyword evidence="5" id="KW-1185">Reference proteome</keyword>
<dbReference type="GO" id="GO:0004602">
    <property type="term" value="F:glutathione peroxidase activity"/>
    <property type="evidence" value="ECO:0007669"/>
    <property type="project" value="TreeGrafter"/>
</dbReference>
<dbReference type="InterPro" id="IPR014440">
    <property type="entry name" value="HCCAis_GSTk"/>
</dbReference>
<comment type="similarity">
    <text evidence="1">Belongs to the GST superfamily. NadH family.</text>
</comment>
<dbReference type="Proteomes" id="UP000504693">
    <property type="component" value="Chromosome"/>
</dbReference>
<gene>
    <name evidence="4" type="ORF">HQR01_01010</name>
</gene>
<dbReference type="KEGG" id="emv:HQR01_01010"/>
<proteinExistence type="inferred from homology"/>
<keyword evidence="1" id="KW-0413">Isomerase</keyword>
<evidence type="ECO:0000256" key="1">
    <source>
        <dbReference type="PIRNR" id="PIRNR006386"/>
    </source>
</evidence>
<organism evidence="4 5">
    <name type="scientific">Erythrobacter mangrovi</name>
    <dbReference type="NCBI Taxonomy" id="2739433"/>
    <lineage>
        <taxon>Bacteria</taxon>
        <taxon>Pseudomonadati</taxon>
        <taxon>Pseudomonadota</taxon>
        <taxon>Alphaproteobacteria</taxon>
        <taxon>Sphingomonadales</taxon>
        <taxon>Erythrobacteraceae</taxon>
        <taxon>Erythrobacter/Porphyrobacter group</taxon>
        <taxon>Erythrobacter</taxon>
    </lineage>
</organism>
<dbReference type="EC" id="5.99.1.4" evidence="1"/>
<reference evidence="4 5" key="1">
    <citation type="submission" date="2020-05" db="EMBL/GenBank/DDBJ databases">
        <title>Erythrobacter mangrovi sp. nov., isolated from rhizosphere soil of mangrove plant (Kandelia candel).</title>
        <authorList>
            <person name="Ye Y.H."/>
        </authorList>
    </citation>
    <scope>NUCLEOTIDE SEQUENCE [LARGE SCALE GENOMIC DNA]</scope>
    <source>
        <strain evidence="4 5">EB310</strain>
    </source>
</reference>
<dbReference type="GO" id="GO:0006749">
    <property type="term" value="P:glutathione metabolic process"/>
    <property type="evidence" value="ECO:0007669"/>
    <property type="project" value="TreeGrafter"/>
</dbReference>
<feature type="active site" description="Nucleophile" evidence="2">
    <location>
        <position position="12"/>
    </location>
</feature>
<evidence type="ECO:0000313" key="5">
    <source>
        <dbReference type="Proteomes" id="UP000504693"/>
    </source>
</evidence>
<dbReference type="Pfam" id="PF01323">
    <property type="entry name" value="DSBA"/>
    <property type="match status" value="1"/>
</dbReference>
<dbReference type="EMBL" id="CP053921">
    <property type="protein sequence ID" value="QKG70063.1"/>
    <property type="molecule type" value="Genomic_DNA"/>
</dbReference>
<feature type="domain" description="DSBA-like thioredoxin" evidence="3">
    <location>
        <begin position="4"/>
        <end position="195"/>
    </location>
</feature>
<protein>
    <recommendedName>
        <fullName evidence="1">2-hydroxychromene-2-carboxylate isomerase</fullName>
        <ecNumber evidence="1">5.99.1.4</ecNumber>
    </recommendedName>
</protein>
<dbReference type="InterPro" id="IPR036249">
    <property type="entry name" value="Thioredoxin-like_sf"/>
</dbReference>
<dbReference type="PANTHER" id="PTHR42943">
    <property type="entry name" value="GLUTATHIONE S-TRANSFERASE KAPPA"/>
    <property type="match status" value="1"/>
</dbReference>